<dbReference type="KEGG" id="asr:WL1483_13"/>
<dbReference type="Proteomes" id="UP000058114">
    <property type="component" value="Chromosome"/>
</dbReference>
<dbReference type="Gene3D" id="3.10.180.10">
    <property type="entry name" value="2,3-Dihydroxybiphenyl 1,2-Dioxygenase, domain 1"/>
    <property type="match status" value="1"/>
</dbReference>
<dbReference type="AlphaFoldDB" id="A0A0S2SCL2"/>
<dbReference type="SUPFAM" id="SSF54593">
    <property type="entry name" value="Glyoxalase/Bleomycin resistance protein/Dihydroxybiphenyl dioxygenase"/>
    <property type="match status" value="1"/>
</dbReference>
<accession>A0A0S2SCL2</accession>
<evidence type="ECO:0000313" key="3">
    <source>
        <dbReference type="Proteomes" id="UP000058114"/>
    </source>
</evidence>
<evidence type="ECO:0000259" key="1">
    <source>
        <dbReference type="PROSITE" id="PS51819"/>
    </source>
</evidence>
<reference evidence="2 3" key="2">
    <citation type="journal article" date="2016" name="Genome Announc.">
        <title>Complete Genome Sequence of the Highly Virulent Aeromonas schubertii Strain WL1483, Isolated from Diseased Snakehead Fish (Channa argus) in China.</title>
        <authorList>
            <person name="Liu L."/>
            <person name="Li N."/>
            <person name="Zhang D."/>
            <person name="Fu X."/>
            <person name="Shi C."/>
            <person name="Lin Q."/>
            <person name="Hao G."/>
        </authorList>
    </citation>
    <scope>NUCLEOTIDE SEQUENCE [LARGE SCALE GENOMIC DNA]</scope>
    <source>
        <strain evidence="2 3">WL1483</strain>
    </source>
</reference>
<organism evidence="2 3">
    <name type="scientific">Aeromonas schubertii</name>
    <dbReference type="NCBI Taxonomy" id="652"/>
    <lineage>
        <taxon>Bacteria</taxon>
        <taxon>Pseudomonadati</taxon>
        <taxon>Pseudomonadota</taxon>
        <taxon>Gammaproteobacteria</taxon>
        <taxon>Aeromonadales</taxon>
        <taxon>Aeromonadaceae</taxon>
        <taxon>Aeromonas</taxon>
    </lineage>
</organism>
<dbReference type="InterPro" id="IPR029068">
    <property type="entry name" value="Glyas_Bleomycin-R_OHBP_Dase"/>
</dbReference>
<dbReference type="Pfam" id="PF00903">
    <property type="entry name" value="Glyoxalase"/>
    <property type="match status" value="1"/>
</dbReference>
<dbReference type="EMBL" id="CP013067">
    <property type="protein sequence ID" value="ALP39432.1"/>
    <property type="molecule type" value="Genomic_DNA"/>
</dbReference>
<proteinExistence type="predicted"/>
<evidence type="ECO:0000313" key="2">
    <source>
        <dbReference type="EMBL" id="ALP39432.1"/>
    </source>
</evidence>
<dbReference type="PATRIC" id="fig|652.5.peg.1534"/>
<name>A0A0S2SCL2_9GAMM</name>
<dbReference type="PROSITE" id="PS51819">
    <property type="entry name" value="VOC"/>
    <property type="match status" value="1"/>
</dbReference>
<gene>
    <name evidence="2" type="ORF">WL1483_13</name>
</gene>
<dbReference type="InterPro" id="IPR004360">
    <property type="entry name" value="Glyas_Fos-R_dOase_dom"/>
</dbReference>
<dbReference type="RefSeq" id="WP_060585111.1">
    <property type="nucleotide sequence ID" value="NZ_CP013067.1"/>
</dbReference>
<feature type="domain" description="VOC" evidence="1">
    <location>
        <begin position="3"/>
        <end position="127"/>
    </location>
</feature>
<sequence>MIHLEHLNLVVTDLDRSLAFYRTAFPQWRVRGGGEGSWHGKARRWLHYGDDYQYLTLNDNGAGHSRELAGHQPGLAHFAFVTSNLDALESQMTGAGYPVSSRGAPDSGRRNLYFIDPDGMEVEFVEYSSDDPALRNQYPA</sequence>
<protein>
    <submittedName>
        <fullName evidence="2">Glyoxalase family protein</fullName>
    </submittedName>
</protein>
<reference evidence="3" key="1">
    <citation type="submission" date="2015-10" db="EMBL/GenBank/DDBJ databases">
        <title>Complete Genome Sequence of Aeromonas schubertii strain WL1483.</title>
        <authorList>
            <person name="Liu L."/>
        </authorList>
    </citation>
    <scope>NUCLEOTIDE SEQUENCE [LARGE SCALE GENOMIC DNA]</scope>
    <source>
        <strain evidence="3">WL1483</strain>
    </source>
</reference>
<dbReference type="InterPro" id="IPR037523">
    <property type="entry name" value="VOC_core"/>
</dbReference>